<dbReference type="Proteomes" id="UP000076927">
    <property type="component" value="Chromosome"/>
</dbReference>
<dbReference type="AlphaFoldDB" id="A0A172TH28"/>
<dbReference type="STRING" id="1178515.SY83_08555"/>
<dbReference type="EMBL" id="CP011388">
    <property type="protein sequence ID" value="ANE46320.1"/>
    <property type="molecule type" value="Genomic_DNA"/>
</dbReference>
<dbReference type="KEGG" id="pswu:SY83_08555"/>
<reference evidence="1 2" key="1">
    <citation type="submission" date="2015-01" db="EMBL/GenBank/DDBJ databases">
        <title>Paenibacillus swuensis/DY6/whole genome sequencing.</title>
        <authorList>
            <person name="Kim M.K."/>
            <person name="Srinivasan S."/>
            <person name="Lee J.-J."/>
        </authorList>
    </citation>
    <scope>NUCLEOTIDE SEQUENCE [LARGE SCALE GENOMIC DNA]</scope>
    <source>
        <strain evidence="1 2">DY6</strain>
    </source>
</reference>
<accession>A0A172TH28</accession>
<name>A0A172TH28_9BACL</name>
<sequence length="160" mass="18712">MTEMKETSLTYCEWDEALSRVAGIWLKLPVTREQLCIRKLVNATVLRNKAGEHTSHETDGAGESMIYVKPWTPASLPVYGEAVREALYEYSDIAEYGEVEYYRYRGERFERFLQQGMGEPYETVTILVDHYRNVQQTDYEIVYTILDTDRNKLLLFMTEA</sequence>
<protein>
    <submittedName>
        <fullName evidence="1">Uncharacterized protein</fullName>
    </submittedName>
</protein>
<dbReference type="RefSeq" id="WP_068605859.1">
    <property type="nucleotide sequence ID" value="NZ_CP011388.1"/>
</dbReference>
<dbReference type="PATRIC" id="fig|1178515.4.peg.1705"/>
<evidence type="ECO:0000313" key="2">
    <source>
        <dbReference type="Proteomes" id="UP000076927"/>
    </source>
</evidence>
<evidence type="ECO:0000313" key="1">
    <source>
        <dbReference type="EMBL" id="ANE46320.1"/>
    </source>
</evidence>
<dbReference type="OrthoDB" id="2594214at2"/>
<organism evidence="1 2">
    <name type="scientific">Paenibacillus swuensis</name>
    <dbReference type="NCBI Taxonomy" id="1178515"/>
    <lineage>
        <taxon>Bacteria</taxon>
        <taxon>Bacillati</taxon>
        <taxon>Bacillota</taxon>
        <taxon>Bacilli</taxon>
        <taxon>Bacillales</taxon>
        <taxon>Paenibacillaceae</taxon>
        <taxon>Paenibacillus</taxon>
    </lineage>
</organism>
<keyword evidence="2" id="KW-1185">Reference proteome</keyword>
<proteinExistence type="predicted"/>
<gene>
    <name evidence="1" type="ORF">SY83_08555</name>
</gene>